<organism evidence="1 2">
    <name type="scientific">Rhizobium changzhiense</name>
    <dbReference type="NCBI Taxonomy" id="2692317"/>
    <lineage>
        <taxon>Bacteria</taxon>
        <taxon>Pseudomonadati</taxon>
        <taxon>Pseudomonadota</taxon>
        <taxon>Alphaproteobacteria</taxon>
        <taxon>Hyphomicrobiales</taxon>
        <taxon>Rhizobiaceae</taxon>
        <taxon>Rhizobium/Agrobacterium group</taxon>
        <taxon>Rhizobium</taxon>
    </lineage>
</organism>
<accession>A0A7Z0ZW03</accession>
<proteinExistence type="predicted"/>
<evidence type="ECO:0000313" key="1">
    <source>
        <dbReference type="EMBL" id="NZD65978.1"/>
    </source>
</evidence>
<protein>
    <submittedName>
        <fullName evidence="1">Uncharacterized protein</fullName>
    </submittedName>
</protein>
<reference evidence="1 2" key="1">
    <citation type="submission" date="2020-07" db="EMBL/GenBank/DDBJ databases">
        <authorList>
            <person name="Sun Q."/>
        </authorList>
    </citation>
    <scope>NUCLEOTIDE SEQUENCE [LARGE SCALE GENOMIC DNA]</scope>
    <source>
        <strain evidence="1 2">WYCCWR 11290</strain>
    </source>
</reference>
<dbReference type="Proteomes" id="UP000532162">
    <property type="component" value="Unassembled WGS sequence"/>
</dbReference>
<name>A0A7Z0ZW03_9HYPH</name>
<evidence type="ECO:0000313" key="2">
    <source>
        <dbReference type="Proteomes" id="UP000532162"/>
    </source>
</evidence>
<dbReference type="EMBL" id="JACCPJ010000015">
    <property type="protein sequence ID" value="NZD65978.1"/>
    <property type="molecule type" value="Genomic_DNA"/>
</dbReference>
<dbReference type="AlphaFoldDB" id="A0A7Z0ZW03"/>
<sequence length="68" mass="7607">MTPFSFKTDFSLSGEDLTLLRGVLDAWLREKGVAMGSEEAAYAGLLIAEWFQLGIRNPSQFRSLLEPQ</sequence>
<comment type="caution">
    <text evidence="1">The sequence shown here is derived from an EMBL/GenBank/DDBJ whole genome shotgun (WGS) entry which is preliminary data.</text>
</comment>
<gene>
    <name evidence="1" type="ORF">HX900_33460</name>
</gene>
<dbReference type="RefSeq" id="WP_180697281.1">
    <property type="nucleotide sequence ID" value="NZ_JACCPJ010000015.1"/>
</dbReference>